<proteinExistence type="predicted"/>
<reference evidence="1" key="1">
    <citation type="submission" date="2023-03" db="EMBL/GenBank/DDBJ databases">
        <title>Chromosome-level genomes of two armyworms, Mythimna separata and Mythimna loreyi, provide insights into the biosynthesis and reception of sex pheromones.</title>
        <authorList>
            <person name="Zhao H."/>
        </authorList>
    </citation>
    <scope>NUCLEOTIDE SEQUENCE</scope>
    <source>
        <strain evidence="1">BeijingLab</strain>
    </source>
</reference>
<protein>
    <submittedName>
        <fullName evidence="1">Uncharacterized protein</fullName>
    </submittedName>
</protein>
<organism evidence="1 2">
    <name type="scientific">Mythimna loreyi</name>
    <dbReference type="NCBI Taxonomy" id="667449"/>
    <lineage>
        <taxon>Eukaryota</taxon>
        <taxon>Metazoa</taxon>
        <taxon>Ecdysozoa</taxon>
        <taxon>Arthropoda</taxon>
        <taxon>Hexapoda</taxon>
        <taxon>Insecta</taxon>
        <taxon>Pterygota</taxon>
        <taxon>Neoptera</taxon>
        <taxon>Endopterygota</taxon>
        <taxon>Lepidoptera</taxon>
        <taxon>Glossata</taxon>
        <taxon>Ditrysia</taxon>
        <taxon>Noctuoidea</taxon>
        <taxon>Noctuidae</taxon>
        <taxon>Noctuinae</taxon>
        <taxon>Hadenini</taxon>
        <taxon>Mythimna</taxon>
    </lineage>
</organism>
<accession>A0ACC2R0D7</accession>
<dbReference type="EMBL" id="CM056785">
    <property type="protein sequence ID" value="KAJ8728402.1"/>
    <property type="molecule type" value="Genomic_DNA"/>
</dbReference>
<evidence type="ECO:0000313" key="2">
    <source>
        <dbReference type="Proteomes" id="UP001231649"/>
    </source>
</evidence>
<evidence type="ECO:0000313" key="1">
    <source>
        <dbReference type="EMBL" id="KAJ8728402.1"/>
    </source>
</evidence>
<sequence>MDPIFALKVTMEGYRSKNTPLHLLFLDMQKACDCVPRDVIWWALRSKGVPETYVVIIRDMYRDSGSVVRSAVGDPTVMGNHHRRSSPGSLVRFCSAWCWTCCPPTSGTHMSSRHVCSCMQTTSRWRTRTVGAWFDV</sequence>
<gene>
    <name evidence="1" type="ORF">PYW08_016787</name>
</gene>
<keyword evidence="2" id="KW-1185">Reference proteome</keyword>
<comment type="caution">
    <text evidence="1">The sequence shown here is derived from an EMBL/GenBank/DDBJ whole genome shotgun (WGS) entry which is preliminary data.</text>
</comment>
<dbReference type="Proteomes" id="UP001231649">
    <property type="component" value="Chromosome 9"/>
</dbReference>
<name>A0ACC2R0D7_9NEOP</name>